<evidence type="ECO:0000313" key="2">
    <source>
        <dbReference type="Proteomes" id="UP000184221"/>
    </source>
</evidence>
<sequence length="83" mass="8452">MARVLDDALAEMPTPARGSLWRQVLGALGGWPAAAGLAATACVGLWVGGVMSEEFIVTLGIFEGASLDVGSDFGAFDLLLVDG</sequence>
<dbReference type="Proteomes" id="UP000184221">
    <property type="component" value="Unassembled WGS sequence"/>
</dbReference>
<accession>A0A1M5X0U2</accession>
<keyword evidence="2" id="KW-1185">Reference proteome</keyword>
<proteinExistence type="predicted"/>
<dbReference type="EMBL" id="FQXC01000005">
    <property type="protein sequence ID" value="SHH93516.1"/>
    <property type="molecule type" value="Genomic_DNA"/>
</dbReference>
<protein>
    <submittedName>
        <fullName evidence="1">Uncharacterized protein</fullName>
    </submittedName>
</protein>
<dbReference type="AlphaFoldDB" id="A0A1M5X0U2"/>
<reference evidence="1 2" key="1">
    <citation type="submission" date="2016-11" db="EMBL/GenBank/DDBJ databases">
        <authorList>
            <person name="Jaros S."/>
            <person name="Januszkiewicz K."/>
            <person name="Wedrychowicz H."/>
        </authorList>
    </citation>
    <scope>NUCLEOTIDE SEQUENCE [LARGE SCALE GENOMIC DNA]</scope>
    <source>
        <strain evidence="1 2">DSM 29431</strain>
    </source>
</reference>
<evidence type="ECO:0000313" key="1">
    <source>
        <dbReference type="EMBL" id="SHH93516.1"/>
    </source>
</evidence>
<organism evidence="1 2">
    <name type="scientific">Marivita hallyeonensis</name>
    <dbReference type="NCBI Taxonomy" id="996342"/>
    <lineage>
        <taxon>Bacteria</taxon>
        <taxon>Pseudomonadati</taxon>
        <taxon>Pseudomonadota</taxon>
        <taxon>Alphaproteobacteria</taxon>
        <taxon>Rhodobacterales</taxon>
        <taxon>Roseobacteraceae</taxon>
        <taxon>Marivita</taxon>
    </lineage>
</organism>
<name>A0A1M5X0U2_9RHOB</name>
<dbReference type="STRING" id="996342.SAMN05443551_3652"/>
<gene>
    <name evidence="1" type="ORF">SAMN05443551_3652</name>
</gene>